<evidence type="ECO:0000313" key="1">
    <source>
        <dbReference type="EMBL" id="KAF1016974.1"/>
    </source>
</evidence>
<name>A0A7V8FJ60_STEMA</name>
<protein>
    <submittedName>
        <fullName evidence="1">Uncharacterized protein</fullName>
    </submittedName>
</protein>
<organism evidence="1 2">
    <name type="scientific">Stenotrophomonas maltophilia</name>
    <name type="common">Pseudomonas maltophilia</name>
    <name type="synonym">Xanthomonas maltophilia</name>
    <dbReference type="NCBI Taxonomy" id="40324"/>
    <lineage>
        <taxon>Bacteria</taxon>
        <taxon>Pseudomonadati</taxon>
        <taxon>Pseudomonadota</taxon>
        <taxon>Gammaproteobacteria</taxon>
        <taxon>Lysobacterales</taxon>
        <taxon>Lysobacteraceae</taxon>
        <taxon>Stenotrophomonas</taxon>
        <taxon>Stenotrophomonas maltophilia group</taxon>
    </lineage>
</organism>
<comment type="caution">
    <text evidence="1">The sequence shown here is derived from an EMBL/GenBank/DDBJ whole genome shotgun (WGS) entry which is preliminary data.</text>
</comment>
<gene>
    <name evidence="1" type="ORF">GAK31_00233</name>
</gene>
<accession>A0A7V8FJ60</accession>
<proteinExistence type="predicted"/>
<dbReference type="EMBL" id="WNDS01000001">
    <property type="protein sequence ID" value="KAF1016974.1"/>
    <property type="molecule type" value="Genomic_DNA"/>
</dbReference>
<dbReference type="Proteomes" id="UP000487117">
    <property type="component" value="Unassembled WGS sequence"/>
</dbReference>
<sequence length="92" mass="9977">MIPVHWALISLAPHPLTEPAERVLAAAACQGVQVRIPRPGESVQPTLPGGVQRWWPHQAWRTAAQAPVWATRDGDPAHRVEAPACIAPVAMR</sequence>
<reference evidence="2" key="1">
    <citation type="journal article" date="2020" name="MBio">
        <title>Horizontal gene transfer to a defensive symbiont with a reduced genome amongst a multipartite beetle microbiome.</title>
        <authorList>
            <person name="Waterworth S.C."/>
            <person name="Florez L.V."/>
            <person name="Rees E.R."/>
            <person name="Hertweck C."/>
            <person name="Kaltenpoth M."/>
            <person name="Kwan J.C."/>
        </authorList>
    </citation>
    <scope>NUCLEOTIDE SEQUENCE [LARGE SCALE GENOMIC DNA]</scope>
</reference>
<dbReference type="AlphaFoldDB" id="A0A7V8FJ60"/>
<evidence type="ECO:0000313" key="2">
    <source>
        <dbReference type="Proteomes" id="UP000487117"/>
    </source>
</evidence>